<sequence length="86" mass="9030">MTDDDLKADLVAIFSGLPKSADELGTIFAQQGVEGGRVALGNIAIAMANSVAARLDELAARFQADARKRDTINLSADGAPSSRKFH</sequence>
<accession>A0AA44EN29</accession>
<dbReference type="Proteomes" id="UP001155820">
    <property type="component" value="Unassembled WGS sequence"/>
</dbReference>
<dbReference type="EMBL" id="JABRWM010000006">
    <property type="protein sequence ID" value="NRF21570.1"/>
    <property type="molecule type" value="Genomic_DNA"/>
</dbReference>
<dbReference type="RefSeq" id="WP_172874055.1">
    <property type="nucleotide sequence ID" value="NZ_JABRWL010000006.1"/>
</dbReference>
<comment type="caution">
    <text evidence="1">The sequence shown here is derived from an EMBL/GenBank/DDBJ whole genome shotgun (WGS) entry which is preliminary data.</text>
</comment>
<evidence type="ECO:0000313" key="1">
    <source>
        <dbReference type="EMBL" id="NRF21570.1"/>
    </source>
</evidence>
<dbReference type="AlphaFoldDB" id="A0AA44EN29"/>
<evidence type="ECO:0000313" key="2">
    <source>
        <dbReference type="Proteomes" id="UP001155820"/>
    </source>
</evidence>
<gene>
    <name evidence="1" type="ORF">FOB26_21155</name>
</gene>
<proteinExistence type="predicted"/>
<reference evidence="1" key="1">
    <citation type="submission" date="2019-07" db="EMBL/GenBank/DDBJ databases">
        <title>FDA dAtabase for Regulatory Grade micrObial Sequences (FDA-ARGOS): Supporting development and validation of Infectious Disease Dx tests.</title>
        <authorList>
            <person name="Bachman M."/>
            <person name="Young C."/>
            <person name="Tallon L."/>
            <person name="Sadzewicz L."/>
            <person name="Vavikolanu K."/>
            <person name="Mehta A."/>
            <person name="Aluvathingal J."/>
            <person name="Nadendla S."/>
            <person name="Nandy P."/>
            <person name="Geyer C."/>
            <person name="Yan Y."/>
            <person name="Sichtig H."/>
        </authorList>
    </citation>
    <scope>NUCLEOTIDE SEQUENCE</scope>
    <source>
        <strain evidence="1">FDAARGOS_618</strain>
    </source>
</reference>
<name>A0AA44EN29_9HYPH</name>
<protein>
    <submittedName>
        <fullName evidence="1">Uncharacterized protein</fullName>
    </submittedName>
</protein>
<keyword evidence="2" id="KW-1185">Reference proteome</keyword>
<organism evidence="1 2">
    <name type="scientific">Agrobacterium pusense</name>
    <dbReference type="NCBI Taxonomy" id="648995"/>
    <lineage>
        <taxon>Bacteria</taxon>
        <taxon>Pseudomonadati</taxon>
        <taxon>Pseudomonadota</taxon>
        <taxon>Alphaproteobacteria</taxon>
        <taxon>Hyphomicrobiales</taxon>
        <taxon>Rhizobiaceae</taxon>
        <taxon>Rhizobium/Agrobacterium group</taxon>
        <taxon>Agrobacterium</taxon>
    </lineage>
</organism>